<evidence type="ECO:0000256" key="4">
    <source>
        <dbReference type="ARBA" id="ARBA00022692"/>
    </source>
</evidence>
<accession>A0A1Y5RKV8</accession>
<gene>
    <name evidence="8" type="primary">ecfT</name>
    <name evidence="8" type="ORF">AQS8620_00494</name>
</gene>
<evidence type="ECO:0000256" key="6">
    <source>
        <dbReference type="ARBA" id="ARBA00023136"/>
    </source>
</evidence>
<dbReference type="InterPro" id="IPR051611">
    <property type="entry name" value="ECF_transporter_component"/>
</dbReference>
<evidence type="ECO:0000256" key="1">
    <source>
        <dbReference type="ARBA" id="ARBA00004141"/>
    </source>
</evidence>
<evidence type="ECO:0000256" key="3">
    <source>
        <dbReference type="ARBA" id="ARBA00022475"/>
    </source>
</evidence>
<keyword evidence="6 7" id="KW-0472">Membrane</keyword>
<keyword evidence="4 7" id="KW-0812">Transmembrane</keyword>
<keyword evidence="3" id="KW-1003">Cell membrane</keyword>
<keyword evidence="5 7" id="KW-1133">Transmembrane helix</keyword>
<dbReference type="AlphaFoldDB" id="A0A1Y5RKV8"/>
<dbReference type="InterPro" id="IPR003339">
    <property type="entry name" value="ABC/ECF_trnsptr_transmembrane"/>
</dbReference>
<evidence type="ECO:0000256" key="2">
    <source>
        <dbReference type="ARBA" id="ARBA00008564"/>
    </source>
</evidence>
<evidence type="ECO:0000256" key="7">
    <source>
        <dbReference type="SAM" id="Phobius"/>
    </source>
</evidence>
<organism evidence="8 9">
    <name type="scientific">Aquimixticola soesokkakensis</name>
    <dbReference type="NCBI Taxonomy" id="1519096"/>
    <lineage>
        <taxon>Bacteria</taxon>
        <taxon>Pseudomonadati</taxon>
        <taxon>Pseudomonadota</taxon>
        <taxon>Alphaproteobacteria</taxon>
        <taxon>Rhodobacterales</taxon>
        <taxon>Paracoccaceae</taxon>
        <taxon>Aquimixticola</taxon>
    </lineage>
</organism>
<dbReference type="PANTHER" id="PTHR34857">
    <property type="entry name" value="SLL0384 PROTEIN"/>
    <property type="match status" value="1"/>
</dbReference>
<keyword evidence="9" id="KW-1185">Reference proteome</keyword>
<dbReference type="GO" id="GO:0005886">
    <property type="term" value="C:plasma membrane"/>
    <property type="evidence" value="ECO:0007669"/>
    <property type="project" value="UniProtKB-ARBA"/>
</dbReference>
<dbReference type="Pfam" id="PF02361">
    <property type="entry name" value="CbiQ"/>
    <property type="match status" value="1"/>
</dbReference>
<proteinExistence type="inferred from homology"/>
<dbReference type="RefSeq" id="WP_085835211.1">
    <property type="nucleotide sequence ID" value="NZ_FWFS01000001.1"/>
</dbReference>
<dbReference type="OrthoDB" id="4533at2"/>
<dbReference type="PANTHER" id="PTHR34857:SF2">
    <property type="entry name" value="SLL0384 PROTEIN"/>
    <property type="match status" value="1"/>
</dbReference>
<dbReference type="EMBL" id="FWFS01000001">
    <property type="protein sequence ID" value="SLN19864.1"/>
    <property type="molecule type" value="Genomic_DNA"/>
</dbReference>
<feature type="transmembrane region" description="Helical" evidence="7">
    <location>
        <begin position="90"/>
        <end position="112"/>
    </location>
</feature>
<feature type="transmembrane region" description="Helical" evidence="7">
    <location>
        <begin position="54"/>
        <end position="78"/>
    </location>
</feature>
<name>A0A1Y5RKV8_9RHOB</name>
<comment type="similarity">
    <text evidence="2">Belongs to the CbiQ family.</text>
</comment>
<protein>
    <submittedName>
        <fullName evidence="8">Energy-coupling factor transporter transmembrane protein EcfT</fullName>
    </submittedName>
</protein>
<evidence type="ECO:0000256" key="5">
    <source>
        <dbReference type="ARBA" id="ARBA00022989"/>
    </source>
</evidence>
<dbReference type="Proteomes" id="UP000193862">
    <property type="component" value="Unassembled WGS sequence"/>
</dbReference>
<comment type="subcellular location">
    <subcellularLocation>
        <location evidence="1">Membrane</location>
        <topology evidence="1">Multi-pass membrane protein</topology>
    </subcellularLocation>
</comment>
<sequence length="237" mass="25635">MTQDLRPSLACALILVLAVSQLASLSTALGALASTVLGGLIWQRARLVAHKRRLLHLEVFLLLVLLTLPFTVAGTALFSLGPLVASVEGVARALLVVAKISTAVLLITLFLAQAEPLALARALHAAPLPKPLLRLISLTLRYLSVVSDEFNRLREAAKARSFRPATTLRTWRVMGLMMGTMLLRALSRADRISEAMRARSGAGHMPHLPLPALSRRDHLRIGASLIGALFLTVMDRL</sequence>
<dbReference type="CDD" id="cd16914">
    <property type="entry name" value="EcfT"/>
    <property type="match status" value="1"/>
</dbReference>
<evidence type="ECO:0000313" key="9">
    <source>
        <dbReference type="Proteomes" id="UP000193862"/>
    </source>
</evidence>
<evidence type="ECO:0000313" key="8">
    <source>
        <dbReference type="EMBL" id="SLN19864.1"/>
    </source>
</evidence>
<reference evidence="8 9" key="1">
    <citation type="submission" date="2017-03" db="EMBL/GenBank/DDBJ databases">
        <authorList>
            <person name="Afonso C.L."/>
            <person name="Miller P.J."/>
            <person name="Scott M.A."/>
            <person name="Spackman E."/>
            <person name="Goraichik I."/>
            <person name="Dimitrov K.M."/>
            <person name="Suarez D.L."/>
            <person name="Swayne D.E."/>
        </authorList>
    </citation>
    <scope>NUCLEOTIDE SEQUENCE [LARGE SCALE GENOMIC DNA]</scope>
    <source>
        <strain evidence="8 9">CECT 8620</strain>
    </source>
</reference>